<feature type="transmembrane region" description="Helical" evidence="1">
    <location>
        <begin position="281"/>
        <end position="300"/>
    </location>
</feature>
<feature type="transmembrane region" description="Helical" evidence="1">
    <location>
        <begin position="306"/>
        <end position="328"/>
    </location>
</feature>
<accession>A0A9W4U695</accession>
<dbReference type="AlphaFoldDB" id="A0A9W4U695"/>
<keyword evidence="1" id="KW-1133">Transmembrane helix</keyword>
<evidence type="ECO:0008006" key="4">
    <source>
        <dbReference type="Google" id="ProtNLM"/>
    </source>
</evidence>
<sequence length="332" mass="36190">MNAAAALRNEIVRHSQLSFQRLNIGGIPTSKWPNLKPFKAVDYAEYLSKMQATKEELGPSYDNTYDVEKNYKPPMSGGEKLSRMFTTFPLRDPAYLVVIFFIIGSIDFTINGAIGLIPIINPEGASPELMAVWFPTTIFIGAGFFLFAGILDLLGAFNAENGLMEITKNSNGGKDLTHRPALLGSKEWSWGTNGRFMKLLKSDVAFQSGFSQFLAGLIFTISAFTTIPGLFDPMSPSFPLIAFFPQVVGGFMFFAANAVLAYVEQDHFWGFKPFSANWQSGFLGAGGGLGFMMGGLLLLLSDFPGAAWASMIGSVSFLLGSIAGWYSVMEMV</sequence>
<keyword evidence="1" id="KW-0472">Membrane</keyword>
<organism evidence="2 3">
    <name type="scientific">Periconia digitata</name>
    <dbReference type="NCBI Taxonomy" id="1303443"/>
    <lineage>
        <taxon>Eukaryota</taxon>
        <taxon>Fungi</taxon>
        <taxon>Dikarya</taxon>
        <taxon>Ascomycota</taxon>
        <taxon>Pezizomycotina</taxon>
        <taxon>Dothideomycetes</taxon>
        <taxon>Pleosporomycetidae</taxon>
        <taxon>Pleosporales</taxon>
        <taxon>Massarineae</taxon>
        <taxon>Periconiaceae</taxon>
        <taxon>Periconia</taxon>
    </lineage>
</organism>
<dbReference type="OrthoDB" id="2603at2759"/>
<evidence type="ECO:0000256" key="1">
    <source>
        <dbReference type="SAM" id="Phobius"/>
    </source>
</evidence>
<feature type="transmembrane region" description="Helical" evidence="1">
    <location>
        <begin position="237"/>
        <end position="260"/>
    </location>
</feature>
<evidence type="ECO:0000313" key="2">
    <source>
        <dbReference type="EMBL" id="CAI6307809.1"/>
    </source>
</evidence>
<feature type="transmembrane region" description="Helical" evidence="1">
    <location>
        <begin position="204"/>
        <end position="231"/>
    </location>
</feature>
<reference evidence="2" key="1">
    <citation type="submission" date="2023-01" db="EMBL/GenBank/DDBJ databases">
        <authorList>
            <person name="Van Ghelder C."/>
            <person name="Rancurel C."/>
        </authorList>
    </citation>
    <scope>NUCLEOTIDE SEQUENCE</scope>
    <source>
        <strain evidence="2">CNCM I-4278</strain>
    </source>
</reference>
<dbReference type="Proteomes" id="UP001152607">
    <property type="component" value="Unassembled WGS sequence"/>
</dbReference>
<protein>
    <recommendedName>
        <fullName evidence="4">Integral membrane protein</fullName>
    </recommendedName>
</protein>
<comment type="caution">
    <text evidence="2">The sequence shown here is derived from an EMBL/GenBank/DDBJ whole genome shotgun (WGS) entry which is preliminary data.</text>
</comment>
<gene>
    <name evidence="2" type="ORF">PDIGIT_LOCUS3092</name>
</gene>
<proteinExistence type="predicted"/>
<keyword evidence="1" id="KW-0812">Transmembrane</keyword>
<feature type="transmembrane region" description="Helical" evidence="1">
    <location>
        <begin position="132"/>
        <end position="154"/>
    </location>
</feature>
<keyword evidence="3" id="KW-1185">Reference proteome</keyword>
<feature type="transmembrane region" description="Helical" evidence="1">
    <location>
        <begin position="94"/>
        <end position="120"/>
    </location>
</feature>
<evidence type="ECO:0000313" key="3">
    <source>
        <dbReference type="Proteomes" id="UP001152607"/>
    </source>
</evidence>
<name>A0A9W4U695_9PLEO</name>
<dbReference type="EMBL" id="CAOQHR010000002">
    <property type="protein sequence ID" value="CAI6307809.1"/>
    <property type="molecule type" value="Genomic_DNA"/>
</dbReference>